<dbReference type="PANTHER" id="PTHR30535:SF34">
    <property type="entry name" value="MOLYBDATE-BINDING PROTEIN MOLA"/>
    <property type="match status" value="1"/>
</dbReference>
<comment type="caution">
    <text evidence="3">The sequence shown here is derived from an EMBL/GenBank/DDBJ whole genome shotgun (WGS) entry which is preliminary data.</text>
</comment>
<dbReference type="EMBL" id="LRRQ01000029">
    <property type="protein sequence ID" value="OAM91363.1"/>
    <property type="molecule type" value="Genomic_DNA"/>
</dbReference>
<dbReference type="InterPro" id="IPR002491">
    <property type="entry name" value="ABC_transptr_periplasmic_BD"/>
</dbReference>
<evidence type="ECO:0000256" key="1">
    <source>
        <dbReference type="SAM" id="SignalP"/>
    </source>
</evidence>
<dbReference type="STRING" id="1184151.AW736_03490"/>
<dbReference type="InterPro" id="IPR050902">
    <property type="entry name" value="ABC_Transporter_SBP"/>
</dbReference>
<organism evidence="3 4">
    <name type="scientific">Termitidicoccus mucosus</name>
    <dbReference type="NCBI Taxonomy" id="1184151"/>
    <lineage>
        <taxon>Bacteria</taxon>
        <taxon>Pseudomonadati</taxon>
        <taxon>Verrucomicrobiota</taxon>
        <taxon>Opitutia</taxon>
        <taxon>Opitutales</taxon>
        <taxon>Opitutaceae</taxon>
        <taxon>Termitidicoccus</taxon>
    </lineage>
</organism>
<dbReference type="Pfam" id="PF01497">
    <property type="entry name" value="Peripla_BP_2"/>
    <property type="match status" value="1"/>
</dbReference>
<dbReference type="AlphaFoldDB" id="A0A178IN84"/>
<evidence type="ECO:0000259" key="2">
    <source>
        <dbReference type="PROSITE" id="PS50983"/>
    </source>
</evidence>
<gene>
    <name evidence="3" type="ORF">AW736_03490</name>
</gene>
<dbReference type="PANTHER" id="PTHR30535">
    <property type="entry name" value="VITAMIN B12-BINDING PROTEIN"/>
    <property type="match status" value="1"/>
</dbReference>
<protein>
    <recommendedName>
        <fullName evidence="2">Fe/B12 periplasmic-binding domain-containing protein</fullName>
    </recommendedName>
</protein>
<dbReference type="Proteomes" id="UP000078486">
    <property type="component" value="Unassembled WGS sequence"/>
</dbReference>
<name>A0A178IN84_9BACT</name>
<sequence length="370" mass="40347">MSMRTLSFMRRAFVLAAAAVALHAQAAATRPFTDGAGRVLPLPAAGVGRAYGTSPVASILLYALAPEKMIGWNLPLTPEAARFLLPAVRDLPAYGNWFGPAGNANRETLIAARPDVILSVGYNNPTAVDFSNRLQTQTGIPVFLAGGRLDELAETCELVGRALGAEERAAQLAGYCRAVMRDTHALARSLPPGRPVRVYYAQGPRGLQTDTKGSLHAELLDLLGAENIIRDDMVEHSRHASVSMEHIIAGRPDVILVCPDDAGSGDPAWLADPAWQRVPAVASKRVYIIPVEPFNWFDRPPSVNRLIGLKWLASVLYPDRVSHDMVAETRAFYRLFYHCELSEWDARDLLAKSRLPLPPPANCCLQNQSE</sequence>
<dbReference type="GO" id="GO:0071281">
    <property type="term" value="P:cellular response to iron ion"/>
    <property type="evidence" value="ECO:0007669"/>
    <property type="project" value="TreeGrafter"/>
</dbReference>
<evidence type="ECO:0000313" key="4">
    <source>
        <dbReference type="Proteomes" id="UP000078486"/>
    </source>
</evidence>
<dbReference type="Gene3D" id="1.20.58.2180">
    <property type="match status" value="1"/>
</dbReference>
<proteinExistence type="predicted"/>
<feature type="signal peptide" evidence="1">
    <location>
        <begin position="1"/>
        <end position="26"/>
    </location>
</feature>
<accession>A0A178IN84</accession>
<dbReference type="PROSITE" id="PS50983">
    <property type="entry name" value="FE_B12_PBP"/>
    <property type="match status" value="1"/>
</dbReference>
<feature type="domain" description="Fe/B12 periplasmic-binding" evidence="2">
    <location>
        <begin position="49"/>
        <end position="320"/>
    </location>
</feature>
<keyword evidence="4" id="KW-1185">Reference proteome</keyword>
<feature type="chain" id="PRO_5008089257" description="Fe/B12 periplasmic-binding domain-containing protein" evidence="1">
    <location>
        <begin position="27"/>
        <end position="370"/>
    </location>
</feature>
<dbReference type="SUPFAM" id="SSF53807">
    <property type="entry name" value="Helical backbone' metal receptor"/>
    <property type="match status" value="1"/>
</dbReference>
<evidence type="ECO:0000313" key="3">
    <source>
        <dbReference type="EMBL" id="OAM91363.1"/>
    </source>
</evidence>
<reference evidence="3 4" key="1">
    <citation type="submission" date="2016-01" db="EMBL/GenBank/DDBJ databases">
        <title>High potential of lignocellulose degradation of a new Verrucomicrobia species.</title>
        <authorList>
            <person name="Wang Y."/>
            <person name="Shi Y."/>
            <person name="Qiu Z."/>
            <person name="Liu S."/>
            <person name="Yang H."/>
        </authorList>
    </citation>
    <scope>NUCLEOTIDE SEQUENCE [LARGE SCALE GENOMIC DNA]</scope>
    <source>
        <strain evidence="3 4">TSB47</strain>
    </source>
</reference>
<keyword evidence="1" id="KW-0732">Signal</keyword>
<dbReference type="Gene3D" id="3.40.50.1980">
    <property type="entry name" value="Nitrogenase molybdenum iron protein domain"/>
    <property type="match status" value="2"/>
</dbReference>